<evidence type="ECO:0000256" key="5">
    <source>
        <dbReference type="PROSITE-ProRule" id="PRU00848"/>
    </source>
</evidence>
<gene>
    <name evidence="8" type="ORF">J437_LFUL010908</name>
</gene>
<dbReference type="GO" id="GO:0032259">
    <property type="term" value="P:methylation"/>
    <property type="evidence" value="ECO:0007669"/>
    <property type="project" value="UniProtKB-KW"/>
</dbReference>
<name>A0A8K0KA38_LADFU</name>
<dbReference type="Proteomes" id="UP000792457">
    <property type="component" value="Unassembled WGS sequence"/>
</dbReference>
<dbReference type="InterPro" id="IPR039772">
    <property type="entry name" value="Bin3-like"/>
</dbReference>
<dbReference type="GO" id="GO:0008171">
    <property type="term" value="F:O-methyltransferase activity"/>
    <property type="evidence" value="ECO:0007669"/>
    <property type="project" value="UniProtKB-UniRule"/>
</dbReference>
<dbReference type="EC" id="2.1.1.-" evidence="6"/>
<comment type="caution">
    <text evidence="8">The sequence shown here is derived from an EMBL/GenBank/DDBJ whole genome shotgun (WGS) entry which is preliminary data.</text>
</comment>
<dbReference type="EMBL" id="KZ308543">
    <property type="protein sequence ID" value="KAG8231211.1"/>
    <property type="molecule type" value="Genomic_DNA"/>
</dbReference>
<feature type="domain" description="Bin3-type SAM" evidence="7">
    <location>
        <begin position="1"/>
        <end position="204"/>
    </location>
</feature>
<sequence length="204" mass="23363">MRSTVRIACKSVFNADIHELRIKMTPISFIGNNPGAVKYGNFINYYQFHPVKDRLKGFPSNIWCTSGRANFSCLDVGCNSGVDMLKNSQEQCFDAVFLFSVSMWIHINHGDEDFRKFLVNSANLSKNLIVVEPQRWKSYLAANRRCVRSGGQGFPLLKELKIRGDATIAKELERIFSECGFRLISETEESNWGRKTLFFQRTSK</sequence>
<dbReference type="PANTHER" id="PTHR12315">
    <property type="entry name" value="BICOID-INTERACTING PROTEIN RELATED"/>
    <property type="match status" value="1"/>
</dbReference>
<reference evidence="8" key="2">
    <citation type="submission" date="2017-10" db="EMBL/GenBank/DDBJ databases">
        <title>Ladona fulva Genome sequencing and assembly.</title>
        <authorList>
            <person name="Murali S."/>
            <person name="Richards S."/>
            <person name="Bandaranaike D."/>
            <person name="Bellair M."/>
            <person name="Blankenburg K."/>
            <person name="Chao H."/>
            <person name="Dinh H."/>
            <person name="Doddapaneni H."/>
            <person name="Dugan-Rocha S."/>
            <person name="Elkadiri S."/>
            <person name="Gnanaolivu R."/>
            <person name="Hernandez B."/>
            <person name="Skinner E."/>
            <person name="Javaid M."/>
            <person name="Lee S."/>
            <person name="Li M."/>
            <person name="Ming W."/>
            <person name="Munidasa M."/>
            <person name="Muniz J."/>
            <person name="Nguyen L."/>
            <person name="Hughes D."/>
            <person name="Osuji N."/>
            <person name="Pu L.-L."/>
            <person name="Puazo M."/>
            <person name="Qu C."/>
            <person name="Quiroz J."/>
            <person name="Raj R."/>
            <person name="Weissenberger G."/>
            <person name="Xin Y."/>
            <person name="Zou X."/>
            <person name="Han Y."/>
            <person name="Worley K."/>
            <person name="Muzny D."/>
            <person name="Gibbs R."/>
        </authorList>
    </citation>
    <scope>NUCLEOTIDE SEQUENCE</scope>
    <source>
        <strain evidence="8">Sampled in the wild</strain>
    </source>
</reference>
<keyword evidence="3 6" id="KW-0808">Transferase</keyword>
<dbReference type="InterPro" id="IPR029063">
    <property type="entry name" value="SAM-dependent_MTases_sf"/>
</dbReference>
<protein>
    <recommendedName>
        <fullName evidence="6">RNA methyltransferase</fullName>
        <ecNumber evidence="6">2.1.1.-</ecNumber>
    </recommendedName>
</protein>
<evidence type="ECO:0000256" key="1">
    <source>
        <dbReference type="ARBA" id="ARBA00008361"/>
    </source>
</evidence>
<keyword evidence="9" id="KW-1185">Reference proteome</keyword>
<organism evidence="8 9">
    <name type="scientific">Ladona fulva</name>
    <name type="common">Scarce chaser dragonfly</name>
    <name type="synonym">Libellula fulva</name>
    <dbReference type="NCBI Taxonomy" id="123851"/>
    <lineage>
        <taxon>Eukaryota</taxon>
        <taxon>Metazoa</taxon>
        <taxon>Ecdysozoa</taxon>
        <taxon>Arthropoda</taxon>
        <taxon>Hexapoda</taxon>
        <taxon>Insecta</taxon>
        <taxon>Pterygota</taxon>
        <taxon>Palaeoptera</taxon>
        <taxon>Odonata</taxon>
        <taxon>Epiprocta</taxon>
        <taxon>Anisoptera</taxon>
        <taxon>Libelluloidea</taxon>
        <taxon>Libellulidae</taxon>
        <taxon>Ladona</taxon>
    </lineage>
</organism>
<accession>A0A8K0KA38</accession>
<comment type="similarity">
    <text evidence="1 6">Belongs to the methyltransferase superfamily.</text>
</comment>
<dbReference type="InterPro" id="IPR010675">
    <property type="entry name" value="Bin3_C"/>
</dbReference>
<dbReference type="InterPro" id="IPR024160">
    <property type="entry name" value="BIN3_SAM-bd_dom"/>
</dbReference>
<dbReference type="GO" id="GO:2000632">
    <property type="term" value="P:negative regulation of pre-miRNA processing"/>
    <property type="evidence" value="ECO:0007669"/>
    <property type="project" value="TreeGrafter"/>
</dbReference>
<evidence type="ECO:0000313" key="8">
    <source>
        <dbReference type="EMBL" id="KAG8231211.1"/>
    </source>
</evidence>
<evidence type="ECO:0000256" key="2">
    <source>
        <dbReference type="ARBA" id="ARBA00022603"/>
    </source>
</evidence>
<evidence type="ECO:0000256" key="3">
    <source>
        <dbReference type="ARBA" id="ARBA00022679"/>
    </source>
</evidence>
<evidence type="ECO:0000256" key="4">
    <source>
        <dbReference type="ARBA" id="ARBA00022691"/>
    </source>
</evidence>
<keyword evidence="4 5" id="KW-0949">S-adenosyl-L-methionine</keyword>
<dbReference type="AlphaFoldDB" id="A0A8K0KA38"/>
<reference evidence="8" key="1">
    <citation type="submission" date="2013-04" db="EMBL/GenBank/DDBJ databases">
        <authorList>
            <person name="Qu J."/>
            <person name="Murali S.C."/>
            <person name="Bandaranaike D."/>
            <person name="Bellair M."/>
            <person name="Blankenburg K."/>
            <person name="Chao H."/>
            <person name="Dinh H."/>
            <person name="Doddapaneni H."/>
            <person name="Downs B."/>
            <person name="Dugan-Rocha S."/>
            <person name="Elkadiri S."/>
            <person name="Gnanaolivu R.D."/>
            <person name="Hernandez B."/>
            <person name="Javaid M."/>
            <person name="Jayaseelan J.C."/>
            <person name="Lee S."/>
            <person name="Li M."/>
            <person name="Ming W."/>
            <person name="Munidasa M."/>
            <person name="Muniz J."/>
            <person name="Nguyen L."/>
            <person name="Ongeri F."/>
            <person name="Osuji N."/>
            <person name="Pu L.-L."/>
            <person name="Puazo M."/>
            <person name="Qu C."/>
            <person name="Quiroz J."/>
            <person name="Raj R."/>
            <person name="Weissenberger G."/>
            <person name="Xin Y."/>
            <person name="Zou X."/>
            <person name="Han Y."/>
            <person name="Richards S."/>
            <person name="Worley K."/>
            <person name="Muzny D."/>
            <person name="Gibbs R."/>
        </authorList>
    </citation>
    <scope>NUCLEOTIDE SEQUENCE</scope>
    <source>
        <strain evidence="8">Sampled in the wild</strain>
    </source>
</reference>
<dbReference type="PROSITE" id="PS51515">
    <property type="entry name" value="BIN3_SAM"/>
    <property type="match status" value="1"/>
</dbReference>
<dbReference type="GO" id="GO:0005737">
    <property type="term" value="C:cytoplasm"/>
    <property type="evidence" value="ECO:0007669"/>
    <property type="project" value="TreeGrafter"/>
</dbReference>
<dbReference type="Gene3D" id="3.40.50.150">
    <property type="entry name" value="Vaccinia Virus protein VP39"/>
    <property type="match status" value="2"/>
</dbReference>
<keyword evidence="2 6" id="KW-0489">Methyltransferase</keyword>
<dbReference type="GO" id="GO:0008173">
    <property type="term" value="F:RNA methyltransferase activity"/>
    <property type="evidence" value="ECO:0007669"/>
    <property type="project" value="UniProtKB-UniRule"/>
</dbReference>
<proteinExistence type="inferred from homology"/>
<evidence type="ECO:0000313" key="9">
    <source>
        <dbReference type="Proteomes" id="UP000792457"/>
    </source>
</evidence>
<dbReference type="OrthoDB" id="273070at2759"/>
<dbReference type="PANTHER" id="PTHR12315:SF1">
    <property type="entry name" value="RNA 5'-MONOPHOSPHATE METHYLTRANSFERASE"/>
    <property type="match status" value="1"/>
</dbReference>
<evidence type="ECO:0000259" key="7">
    <source>
        <dbReference type="PROSITE" id="PS51515"/>
    </source>
</evidence>
<dbReference type="Pfam" id="PF06859">
    <property type="entry name" value="Bin3"/>
    <property type="match status" value="1"/>
</dbReference>
<evidence type="ECO:0000256" key="6">
    <source>
        <dbReference type="RuleBase" id="RU367087"/>
    </source>
</evidence>